<dbReference type="Pfam" id="PF14450">
    <property type="entry name" value="FtsA"/>
    <property type="match status" value="1"/>
</dbReference>
<dbReference type="SMART" id="SM00842">
    <property type="entry name" value="FtsA"/>
    <property type="match status" value="1"/>
</dbReference>
<proteinExistence type="inferred from homology"/>
<evidence type="ECO:0000313" key="9">
    <source>
        <dbReference type="EMBL" id="SER92872.1"/>
    </source>
</evidence>
<protein>
    <recommendedName>
        <fullName evidence="5 6">Cell division protein FtsA</fullName>
    </recommendedName>
</protein>
<dbReference type="GO" id="GO:0043093">
    <property type="term" value="P:FtsZ-dependent cytokinesis"/>
    <property type="evidence" value="ECO:0007669"/>
    <property type="project" value="UniProtKB-UniRule"/>
</dbReference>
<keyword evidence="4 5" id="KW-0131">Cell cycle</keyword>
<evidence type="ECO:0000256" key="4">
    <source>
        <dbReference type="ARBA" id="ARBA00023306"/>
    </source>
</evidence>
<keyword evidence="2 5" id="KW-0132">Cell division</keyword>
<evidence type="ECO:0000256" key="2">
    <source>
        <dbReference type="ARBA" id="ARBA00022618"/>
    </source>
</evidence>
<dbReference type="OrthoDB" id="9768127at2"/>
<comment type="similarity">
    <text evidence="5 6">Belongs to the FtsA/MreB family.</text>
</comment>
<feature type="domain" description="SHS2" evidence="8">
    <location>
        <begin position="7"/>
        <end position="194"/>
    </location>
</feature>
<dbReference type="RefSeq" id="WP_092652582.1">
    <property type="nucleotide sequence ID" value="NZ_FOHA01000011.1"/>
</dbReference>
<evidence type="ECO:0000256" key="6">
    <source>
        <dbReference type="PIRNR" id="PIRNR003101"/>
    </source>
</evidence>
<dbReference type="CDD" id="cd24048">
    <property type="entry name" value="ASKHA_NBD_FtsA"/>
    <property type="match status" value="1"/>
</dbReference>
<dbReference type="AlphaFoldDB" id="A0A1H9T6M4"/>
<evidence type="ECO:0000256" key="7">
    <source>
        <dbReference type="SAM" id="MobiDB-lite"/>
    </source>
</evidence>
<evidence type="ECO:0000256" key="3">
    <source>
        <dbReference type="ARBA" id="ARBA00023136"/>
    </source>
</evidence>
<dbReference type="PIRSF" id="PIRSF003101">
    <property type="entry name" value="FtsA"/>
    <property type="match status" value="1"/>
</dbReference>
<dbReference type="Proteomes" id="UP000198948">
    <property type="component" value="Unassembled WGS sequence"/>
</dbReference>
<dbReference type="PANTHER" id="PTHR32432">
    <property type="entry name" value="CELL DIVISION PROTEIN FTSA-RELATED"/>
    <property type="match status" value="1"/>
</dbReference>
<dbReference type="InterPro" id="IPR003494">
    <property type="entry name" value="SHS2_FtsA"/>
</dbReference>
<dbReference type="PANTHER" id="PTHR32432:SF4">
    <property type="entry name" value="CELL DIVISION PROTEIN FTSA"/>
    <property type="match status" value="1"/>
</dbReference>
<comment type="subcellular location">
    <subcellularLocation>
        <location evidence="5">Cell membrane</location>
        <topology evidence="5">Peripheral membrane protein</topology>
        <orientation evidence="5">Cytoplasmic side</orientation>
    </subcellularLocation>
    <text evidence="5">Localizes to the Z ring in an FtsZ-dependent manner. Targeted to the membrane through a conserved C-terminal amphipathic helix.</text>
</comment>
<dbReference type="InterPro" id="IPR020823">
    <property type="entry name" value="Cell_div_FtsA"/>
</dbReference>
<gene>
    <name evidence="5" type="primary">ftsA</name>
    <name evidence="9" type="ORF">SAMN04488559_11115</name>
</gene>
<dbReference type="GO" id="GO:0009898">
    <property type="term" value="C:cytoplasmic side of plasma membrane"/>
    <property type="evidence" value="ECO:0007669"/>
    <property type="project" value="UniProtKB-UniRule"/>
</dbReference>
<accession>A0A1H9T6M4</accession>
<sequence length="447" mass="49093">MSHTGVYVSLDIGTTSIKVVVSEIVNGQMNVIGVGNEKSEGLSRGIIVDIDKTVDSIKRAVQQAEQKSNMNIQRVVVGIPTNNAHIESCHGMIAVSGENREITNLDVENVMAAAKVRSVPPEREIISVIPQQFIVDGFEGIKDPRGMIGVRLEMQGTMITGPKTIIHNTKKCVERAGLYIEDLVLQPLALASVALSKGERDFGSIIIDMGGGQTTASVIHDNQLKFTYVDQEGGEYVTKDISVVLNTSLESAEHLKRDYGYALPEETSEQETFPVTVVGKEEPIKVDEHYLSEIIEARLVQIFEKVHTELNSIGAFNLPGGIVLTGGAASLPGVVELAKDIFETNVRLFVPDQMGMRFPLFATGIGLVNYVANLEEIHHVAEGKMHDVAPQNQESRVEVVSQNEAVRYTNDELMQQPKKARQPKEPKPEEERITEKAKGFFSKFFGD</sequence>
<dbReference type="InterPro" id="IPR043129">
    <property type="entry name" value="ATPase_NBD"/>
</dbReference>
<dbReference type="NCBIfam" id="TIGR01174">
    <property type="entry name" value="ftsA"/>
    <property type="match status" value="1"/>
</dbReference>
<dbReference type="STRING" id="142588.SAMN04488559_11115"/>
<organism evidence="9 10">
    <name type="scientific">Isobaculum melis</name>
    <dbReference type="NCBI Taxonomy" id="142588"/>
    <lineage>
        <taxon>Bacteria</taxon>
        <taxon>Bacillati</taxon>
        <taxon>Bacillota</taxon>
        <taxon>Bacilli</taxon>
        <taxon>Lactobacillales</taxon>
        <taxon>Carnobacteriaceae</taxon>
        <taxon>Isobaculum</taxon>
    </lineage>
</organism>
<evidence type="ECO:0000259" key="8">
    <source>
        <dbReference type="SMART" id="SM00842"/>
    </source>
</evidence>
<feature type="compositionally biased region" description="Basic and acidic residues" evidence="7">
    <location>
        <begin position="422"/>
        <end position="433"/>
    </location>
</feature>
<evidence type="ECO:0000313" key="10">
    <source>
        <dbReference type="Proteomes" id="UP000198948"/>
    </source>
</evidence>
<dbReference type="EMBL" id="FOHA01000011">
    <property type="protein sequence ID" value="SER92872.1"/>
    <property type="molecule type" value="Genomic_DNA"/>
</dbReference>
<dbReference type="SUPFAM" id="SSF53067">
    <property type="entry name" value="Actin-like ATPase domain"/>
    <property type="match status" value="2"/>
</dbReference>
<evidence type="ECO:0000256" key="5">
    <source>
        <dbReference type="HAMAP-Rule" id="MF_02033"/>
    </source>
</evidence>
<dbReference type="Gene3D" id="3.30.1490.110">
    <property type="match status" value="1"/>
</dbReference>
<dbReference type="InterPro" id="IPR021873">
    <property type="entry name" value="FtsA_C"/>
</dbReference>
<evidence type="ECO:0000256" key="1">
    <source>
        <dbReference type="ARBA" id="ARBA00022475"/>
    </source>
</evidence>
<comment type="function">
    <text evidence="5 6">Cell division protein that is involved in the assembly of the Z ring. May serve as a membrane anchor for the Z ring.</text>
</comment>
<dbReference type="FunFam" id="3.30.1490.110:FF:000003">
    <property type="entry name" value="Cell division protein FtsA"/>
    <property type="match status" value="1"/>
</dbReference>
<feature type="region of interest" description="Disordered" evidence="7">
    <location>
        <begin position="409"/>
        <end position="433"/>
    </location>
</feature>
<keyword evidence="1 5" id="KW-1003">Cell membrane</keyword>
<comment type="subunit">
    <text evidence="5">Self-interacts. Interacts with FtsZ.</text>
</comment>
<dbReference type="Gene3D" id="3.30.420.40">
    <property type="match status" value="2"/>
</dbReference>
<name>A0A1H9T6M4_9LACT</name>
<dbReference type="HAMAP" id="MF_02033">
    <property type="entry name" value="FtsA"/>
    <property type="match status" value="1"/>
</dbReference>
<dbReference type="InterPro" id="IPR050696">
    <property type="entry name" value="FtsA/MreB"/>
</dbReference>
<dbReference type="GO" id="GO:0032153">
    <property type="term" value="C:cell division site"/>
    <property type="evidence" value="ECO:0007669"/>
    <property type="project" value="UniProtKB-UniRule"/>
</dbReference>
<keyword evidence="10" id="KW-1185">Reference proteome</keyword>
<dbReference type="Pfam" id="PF02491">
    <property type="entry name" value="SHS2_FTSA"/>
    <property type="match status" value="1"/>
</dbReference>
<keyword evidence="3 5" id="KW-0472">Membrane</keyword>
<dbReference type="Pfam" id="PF11983">
    <property type="entry name" value="FtsA_C"/>
    <property type="match status" value="1"/>
</dbReference>
<reference evidence="9 10" key="1">
    <citation type="submission" date="2016-10" db="EMBL/GenBank/DDBJ databases">
        <authorList>
            <person name="de Groot N.N."/>
        </authorList>
    </citation>
    <scope>NUCLEOTIDE SEQUENCE [LARGE SCALE GENOMIC DNA]</scope>
    <source>
        <strain evidence="9 10">DSM 13760</strain>
    </source>
</reference>